<organism evidence="1 2">
    <name type="scientific">Talaromyces proteolyticus</name>
    <dbReference type="NCBI Taxonomy" id="1131652"/>
    <lineage>
        <taxon>Eukaryota</taxon>
        <taxon>Fungi</taxon>
        <taxon>Dikarya</taxon>
        <taxon>Ascomycota</taxon>
        <taxon>Pezizomycotina</taxon>
        <taxon>Eurotiomycetes</taxon>
        <taxon>Eurotiomycetidae</taxon>
        <taxon>Eurotiales</taxon>
        <taxon>Trichocomaceae</taxon>
        <taxon>Talaromyces</taxon>
        <taxon>Talaromyces sect. Bacilispori</taxon>
    </lineage>
</organism>
<dbReference type="Proteomes" id="UP001201262">
    <property type="component" value="Unassembled WGS sequence"/>
</dbReference>
<sequence>MSAPPKSPTVTEIVYFRLKPSIKPEDSDNHEGEKLLDLFRETILESGHLGSAWGRSLEDENNLVWVIEWADATNSIQLSRLEPFIDNDGDSSNKYDPTKLITFFTTLNPPISTTETLTTNPVTELVNFLMPSDISAENLSKFNRDIVTFRNETQKVQPADIKPVSWSMGHVERPVTIDHRDTPSGKAKAYFMAIGWQSKEKHTAARETKEFKETVAPLRTVMVSPVKGLEMRHVKFQKIGF</sequence>
<dbReference type="EMBL" id="JAJTJA010000001">
    <property type="protein sequence ID" value="KAH8704847.1"/>
    <property type="molecule type" value="Genomic_DNA"/>
</dbReference>
<dbReference type="RefSeq" id="XP_046077468.1">
    <property type="nucleotide sequence ID" value="XM_046217715.1"/>
</dbReference>
<proteinExistence type="predicted"/>
<dbReference type="Gene3D" id="3.30.70.100">
    <property type="match status" value="2"/>
</dbReference>
<evidence type="ECO:0000313" key="1">
    <source>
        <dbReference type="EMBL" id="KAH8704847.1"/>
    </source>
</evidence>
<evidence type="ECO:0000313" key="2">
    <source>
        <dbReference type="Proteomes" id="UP001201262"/>
    </source>
</evidence>
<reference evidence="1" key="1">
    <citation type="submission" date="2021-12" db="EMBL/GenBank/DDBJ databases">
        <title>Convergent genome expansion in fungi linked to evolution of root-endophyte symbiosis.</title>
        <authorList>
            <consortium name="DOE Joint Genome Institute"/>
            <person name="Ke Y.-H."/>
            <person name="Bonito G."/>
            <person name="Liao H.-L."/>
            <person name="Looney B."/>
            <person name="Rojas-Flechas A."/>
            <person name="Nash J."/>
            <person name="Hameed K."/>
            <person name="Schadt C."/>
            <person name="Martin F."/>
            <person name="Crous P.W."/>
            <person name="Miettinen O."/>
            <person name="Magnuson J.K."/>
            <person name="Labbe J."/>
            <person name="Jacobson D."/>
            <person name="Doktycz M.J."/>
            <person name="Veneault-Fourrey C."/>
            <person name="Kuo A."/>
            <person name="Mondo S."/>
            <person name="Calhoun S."/>
            <person name="Riley R."/>
            <person name="Ohm R."/>
            <person name="LaButti K."/>
            <person name="Andreopoulos B."/>
            <person name="Pangilinan J."/>
            <person name="Nolan M."/>
            <person name="Tritt A."/>
            <person name="Clum A."/>
            <person name="Lipzen A."/>
            <person name="Daum C."/>
            <person name="Barry K."/>
            <person name="Grigoriev I.V."/>
            <person name="Vilgalys R."/>
        </authorList>
    </citation>
    <scope>NUCLEOTIDE SEQUENCE</scope>
    <source>
        <strain evidence="1">PMI_201</strain>
    </source>
</reference>
<accession>A0AAD4Q5Z6</accession>
<evidence type="ECO:0008006" key="3">
    <source>
        <dbReference type="Google" id="ProtNLM"/>
    </source>
</evidence>
<gene>
    <name evidence="1" type="ORF">BGW36DRAFT_392603</name>
</gene>
<dbReference type="AlphaFoldDB" id="A0AAD4Q5Z6"/>
<protein>
    <recommendedName>
        <fullName evidence="3">ABM domain-containing protein</fullName>
    </recommendedName>
</protein>
<name>A0AAD4Q5Z6_9EURO</name>
<comment type="caution">
    <text evidence="1">The sequence shown here is derived from an EMBL/GenBank/DDBJ whole genome shotgun (WGS) entry which is preliminary data.</text>
</comment>
<dbReference type="GeneID" id="70248002"/>
<keyword evidence="2" id="KW-1185">Reference proteome</keyword>